<dbReference type="AlphaFoldDB" id="E6TQU6"/>
<feature type="chain" id="PRO_5003209589" evidence="2">
    <location>
        <begin position="24"/>
        <end position="371"/>
    </location>
</feature>
<evidence type="ECO:0000313" key="4">
    <source>
        <dbReference type="Proteomes" id="UP000001401"/>
    </source>
</evidence>
<dbReference type="HOGENOM" id="CLU_028166_4_0_9"/>
<dbReference type="PANTHER" id="PTHR41771:SF1">
    <property type="entry name" value="MEMBRANE PROTEIN"/>
    <property type="match status" value="1"/>
</dbReference>
<keyword evidence="4" id="KW-1185">Reference proteome</keyword>
<keyword evidence="2" id="KW-0732">Signal</keyword>
<dbReference type="Proteomes" id="UP000001401">
    <property type="component" value="Chromosome"/>
</dbReference>
<feature type="transmembrane region" description="Helical" evidence="1">
    <location>
        <begin position="345"/>
        <end position="367"/>
    </location>
</feature>
<dbReference type="InterPro" id="IPR012507">
    <property type="entry name" value="YibE_F"/>
</dbReference>
<dbReference type="PANTHER" id="PTHR41771">
    <property type="entry name" value="MEMBRANE PROTEIN-RELATED"/>
    <property type="match status" value="1"/>
</dbReference>
<feature type="transmembrane region" description="Helical" evidence="1">
    <location>
        <begin position="196"/>
        <end position="217"/>
    </location>
</feature>
<keyword evidence="1" id="KW-0812">Transmembrane</keyword>
<name>E6TQU6_EVAC2</name>
<dbReference type="eggNOG" id="COG5438">
    <property type="taxonomic scope" value="Bacteria"/>
</dbReference>
<evidence type="ECO:0000313" key="3">
    <source>
        <dbReference type="EMBL" id="ADU31721.1"/>
    </source>
</evidence>
<keyword evidence="1" id="KW-0472">Membrane</keyword>
<feature type="transmembrane region" description="Helical" evidence="1">
    <location>
        <begin position="171"/>
        <end position="189"/>
    </location>
</feature>
<accession>E6TQU6</accession>
<feature type="transmembrane region" description="Helical" evidence="1">
    <location>
        <begin position="121"/>
        <end position="138"/>
    </location>
</feature>
<dbReference type="KEGG" id="bco:Bcell_3479"/>
<dbReference type="OrthoDB" id="5753718at2"/>
<dbReference type="EMBL" id="CP002394">
    <property type="protein sequence ID" value="ADU31721.1"/>
    <property type="molecule type" value="Genomic_DNA"/>
</dbReference>
<gene>
    <name evidence="3" type="ordered locus">Bcell_3479</name>
</gene>
<proteinExistence type="predicted"/>
<dbReference type="RefSeq" id="WP_013490052.1">
    <property type="nucleotide sequence ID" value="NC_014829.1"/>
</dbReference>
<feature type="transmembrane region" description="Helical" evidence="1">
    <location>
        <begin position="307"/>
        <end position="325"/>
    </location>
</feature>
<evidence type="ECO:0000256" key="2">
    <source>
        <dbReference type="SAM" id="SignalP"/>
    </source>
</evidence>
<protein>
    <submittedName>
        <fullName evidence="3">YibE/F family protein</fullName>
    </submittedName>
</protein>
<reference evidence="3 4" key="1">
    <citation type="submission" date="2010-12" db="EMBL/GenBank/DDBJ databases">
        <title>Complete sequence of Bacillus cellulosilyticus DSM 2522.</title>
        <authorList>
            <consortium name="US DOE Joint Genome Institute"/>
            <person name="Lucas S."/>
            <person name="Copeland A."/>
            <person name="Lapidus A."/>
            <person name="Cheng J.-F."/>
            <person name="Bruce D."/>
            <person name="Goodwin L."/>
            <person name="Pitluck S."/>
            <person name="Chertkov O."/>
            <person name="Detter J.C."/>
            <person name="Han C."/>
            <person name="Tapia R."/>
            <person name="Land M."/>
            <person name="Hauser L."/>
            <person name="Jeffries C."/>
            <person name="Kyrpides N."/>
            <person name="Ivanova N."/>
            <person name="Mikhailova N."/>
            <person name="Brumm P."/>
            <person name="Mead D."/>
            <person name="Woyke T."/>
        </authorList>
    </citation>
    <scope>NUCLEOTIDE SEQUENCE [LARGE SCALE GENOMIC DNA]</scope>
    <source>
        <strain evidence="4">ATCC 21833 / DSM 2522 / FERM P-1141 / JCM 9156 / N-4</strain>
    </source>
</reference>
<dbReference type="Pfam" id="PF07907">
    <property type="entry name" value="YibE_F"/>
    <property type="match status" value="1"/>
</dbReference>
<feature type="transmembrane region" description="Helical" evidence="1">
    <location>
        <begin position="249"/>
        <end position="272"/>
    </location>
</feature>
<dbReference type="STRING" id="649639.Bcell_3479"/>
<feature type="signal peptide" evidence="2">
    <location>
        <begin position="1"/>
        <end position="23"/>
    </location>
</feature>
<feature type="transmembrane region" description="Helical" evidence="1">
    <location>
        <begin position="145"/>
        <end position="165"/>
    </location>
</feature>
<keyword evidence="1" id="KW-1133">Transmembrane helix</keyword>
<sequence precursor="true">MKPMFIFALLLMFSVIPSGLAKAMDDTDTQANTERLKAEVVSIIEEEQYVDEFSGNKIGYQSVEVKLLTGEWKNEVVIAERFNYPEDIPIWVEENDKIMVQLEMNHGEIVRADVMDYARDYSTLVLISIFVALLIALGRKQGLKAVLTLGFTLVIVFKFMIPNLLAGYNPVLLAIVTGGIVTALTFTIVSGFTRKTLAAVVGTIGGLASAAIISIIFSSVMNLTGLHGDDERMLLITSSQEMNLDFKGLLLAGIIIGALGAVMDVAISIASSMEEVRKTDRMIPMKKLFTSGMNVGKDIMGTMSNTLILAYVGAALPLLLIIYSLDNPLTELIHREFLAVEILRTAAGSIGLILSIPITAFVASIFIKKSK</sequence>
<evidence type="ECO:0000256" key="1">
    <source>
        <dbReference type="SAM" id="Phobius"/>
    </source>
</evidence>
<organism evidence="3 4">
    <name type="scientific">Evansella cellulosilytica (strain ATCC 21833 / DSM 2522 / FERM P-1141 / JCM 9156 / N-4)</name>
    <name type="common">Bacillus cellulosilyticus</name>
    <dbReference type="NCBI Taxonomy" id="649639"/>
    <lineage>
        <taxon>Bacteria</taxon>
        <taxon>Bacillati</taxon>
        <taxon>Bacillota</taxon>
        <taxon>Bacilli</taxon>
        <taxon>Bacillales</taxon>
        <taxon>Bacillaceae</taxon>
        <taxon>Evansella</taxon>
    </lineage>
</organism>